<evidence type="ECO:0000256" key="1">
    <source>
        <dbReference type="SAM" id="MobiDB-lite"/>
    </source>
</evidence>
<feature type="region of interest" description="Disordered" evidence="1">
    <location>
        <begin position="213"/>
        <end position="245"/>
    </location>
</feature>
<protein>
    <submittedName>
        <fullName evidence="3">RNA-directed DNA polymerase, eukaryota, reverse transcriptase zinc-binding domain protein</fullName>
    </submittedName>
</protein>
<keyword evidence="3" id="KW-0548">Nucleotidyltransferase</keyword>
<dbReference type="AlphaFoldDB" id="A0A6L2LKC7"/>
<keyword evidence="3" id="KW-0695">RNA-directed DNA polymerase</keyword>
<accession>A0A6L2LKC7</accession>
<feature type="compositionally biased region" description="Acidic residues" evidence="1">
    <location>
        <begin position="213"/>
        <end position="225"/>
    </location>
</feature>
<proteinExistence type="predicted"/>
<evidence type="ECO:0000259" key="2">
    <source>
        <dbReference type="Pfam" id="PF00078"/>
    </source>
</evidence>
<feature type="compositionally biased region" description="Polar residues" evidence="1">
    <location>
        <begin position="271"/>
        <end position="287"/>
    </location>
</feature>
<reference evidence="3" key="1">
    <citation type="journal article" date="2019" name="Sci. Rep.">
        <title>Draft genome of Tanacetum cinerariifolium, the natural source of mosquito coil.</title>
        <authorList>
            <person name="Yamashiro T."/>
            <person name="Shiraishi A."/>
            <person name="Satake H."/>
            <person name="Nakayama K."/>
        </authorList>
    </citation>
    <scope>NUCLEOTIDE SEQUENCE</scope>
</reference>
<dbReference type="InterPro" id="IPR052343">
    <property type="entry name" value="Retrotransposon-Effector_Assoc"/>
</dbReference>
<feature type="region of interest" description="Disordered" evidence="1">
    <location>
        <begin position="267"/>
        <end position="287"/>
    </location>
</feature>
<dbReference type="PANTHER" id="PTHR46890:SF50">
    <property type="entry name" value="RNA-DIRECTED DNA POLYMERASE, EUKARYOTA, REVERSE TRANSCRIPTASE ZINC-BINDING DOMAIN PROTEIN-RELATED"/>
    <property type="match status" value="1"/>
</dbReference>
<gene>
    <name evidence="3" type="ORF">Tci_033558</name>
</gene>
<keyword evidence="3" id="KW-0808">Transferase</keyword>
<dbReference type="PANTHER" id="PTHR46890">
    <property type="entry name" value="NON-LTR RETROLELEMENT REVERSE TRANSCRIPTASE-LIKE PROTEIN-RELATED"/>
    <property type="match status" value="1"/>
</dbReference>
<organism evidence="3">
    <name type="scientific">Tanacetum cinerariifolium</name>
    <name type="common">Dalmatian daisy</name>
    <name type="synonym">Chrysanthemum cinerariifolium</name>
    <dbReference type="NCBI Taxonomy" id="118510"/>
    <lineage>
        <taxon>Eukaryota</taxon>
        <taxon>Viridiplantae</taxon>
        <taxon>Streptophyta</taxon>
        <taxon>Embryophyta</taxon>
        <taxon>Tracheophyta</taxon>
        <taxon>Spermatophyta</taxon>
        <taxon>Magnoliopsida</taxon>
        <taxon>eudicotyledons</taxon>
        <taxon>Gunneridae</taxon>
        <taxon>Pentapetalae</taxon>
        <taxon>asterids</taxon>
        <taxon>campanulids</taxon>
        <taxon>Asterales</taxon>
        <taxon>Asteraceae</taxon>
        <taxon>Asteroideae</taxon>
        <taxon>Anthemideae</taxon>
        <taxon>Anthemidinae</taxon>
        <taxon>Tanacetum</taxon>
    </lineage>
</organism>
<dbReference type="EMBL" id="BKCJ010004529">
    <property type="protein sequence ID" value="GEU61580.1"/>
    <property type="molecule type" value="Genomic_DNA"/>
</dbReference>
<dbReference type="GO" id="GO:0003964">
    <property type="term" value="F:RNA-directed DNA polymerase activity"/>
    <property type="evidence" value="ECO:0007669"/>
    <property type="project" value="UniProtKB-KW"/>
</dbReference>
<comment type="caution">
    <text evidence="3">The sequence shown here is derived from an EMBL/GenBank/DDBJ whole genome shotgun (WGS) entry which is preliminary data.</text>
</comment>
<name>A0A6L2LKC7_TANCI</name>
<feature type="compositionally biased region" description="Basic and acidic residues" evidence="1">
    <location>
        <begin position="230"/>
        <end position="245"/>
    </location>
</feature>
<feature type="domain" description="Reverse transcriptase" evidence="2">
    <location>
        <begin position="467"/>
        <end position="563"/>
    </location>
</feature>
<dbReference type="Pfam" id="PF00078">
    <property type="entry name" value="RVT_1"/>
    <property type="match status" value="1"/>
</dbReference>
<evidence type="ECO:0000313" key="3">
    <source>
        <dbReference type="EMBL" id="GEU61580.1"/>
    </source>
</evidence>
<sequence length="693" mass="79656">MSRDMWKVCNAYGTVIDVFIPFKNSKAGKRFAFVRFIKVVNLDCMIENLCIIWNGRLCLHANVIRFQRVLKPNAWKPKWSNHKSPIAMVLDDSFIMDRHFSFSLMGKVKDINVLTNLYITLKEEGFQNAKLFYLGGSWVLIDLLSLASKEKFGLPLKAWTQNTFVKITSKWDDLVKMENNEDVSFSCKRLCIRSKEQESRVLEFRETKFESLSSDDESFGEEEDLGSGFKEQKSVFEDEKDKDAHLTKEELHYPPGFIPVVKDGEKREEQNLSTSKNNNDSRFSKGVSSQRCNDVRFSKSYSKGSMLELMDELVKVGQTMSSLDGNSGGILCVWEPSLFVKDNISASDYFLAIMGKKSSATKLSIQKKLEEVDSVLDQGGFDEANLKYRSTLLKDLQEVNSIEALDIAQKAKLSLDQLEGLERVITYDEIKRAVWDCGTNKSPGPDGFTFDFSRRYWSICIALLLFSLIGSVYKIITKVLVNRLCLVMSDLISDVQFAFVANRQILDGPFILNELMSWCKHNKQKIMIFKIDFEKDFESVRWDYLDDVLKALGGRLTLLKSVLSSIPLYHMSIFKVPMGVLNHLELIRRNFFNGVDESNKKMVWISWKKYLASKKKGINLFALIRKKVGNGEETLFWEETWLGEKELMFQYPRLYSLESCKQILVAEMMNHASVSSSFRRSPKGRLKTNNFGL</sequence>
<dbReference type="InterPro" id="IPR000477">
    <property type="entry name" value="RT_dom"/>
</dbReference>